<gene>
    <name evidence="2" type="ORF">Klosneuvirus_5_45</name>
</gene>
<name>A0A1V0SKV8_9VIRU</name>
<sequence length="159" mass="17987">MDNLEFRLDALVGAIAFPNYKEEKDVCTITVESFEYQNIVETIKSNERLANFEGATVKLLVELVQLLSENKSKCNLMLVSAVTFYWNNLPILFVKYKGTESDRMMAVSVKRYQDSLNDKLQSQKIGRTLGYGVLGLVGVFGLGLIYAYFRSKSNNTDTN</sequence>
<accession>A0A1V0SKV8</accession>
<keyword evidence="1" id="KW-1133">Transmembrane helix</keyword>
<feature type="transmembrane region" description="Helical" evidence="1">
    <location>
        <begin position="129"/>
        <end position="149"/>
    </location>
</feature>
<keyword evidence="1" id="KW-0472">Membrane</keyword>
<evidence type="ECO:0000313" key="2">
    <source>
        <dbReference type="EMBL" id="ARF12375.1"/>
    </source>
</evidence>
<keyword evidence="1" id="KW-0812">Transmembrane</keyword>
<evidence type="ECO:0000256" key="1">
    <source>
        <dbReference type="SAM" id="Phobius"/>
    </source>
</evidence>
<organism evidence="2">
    <name type="scientific">Klosneuvirus KNV1</name>
    <dbReference type="NCBI Taxonomy" id="1977640"/>
    <lineage>
        <taxon>Viruses</taxon>
        <taxon>Varidnaviria</taxon>
        <taxon>Bamfordvirae</taxon>
        <taxon>Nucleocytoviricota</taxon>
        <taxon>Megaviricetes</taxon>
        <taxon>Imitervirales</taxon>
        <taxon>Mimiviridae</taxon>
        <taxon>Klosneuvirinae</taxon>
        <taxon>Klosneuvirus</taxon>
    </lineage>
</organism>
<dbReference type="EMBL" id="KY684112">
    <property type="protein sequence ID" value="ARF12375.1"/>
    <property type="molecule type" value="Genomic_DNA"/>
</dbReference>
<proteinExistence type="predicted"/>
<reference evidence="2" key="1">
    <citation type="journal article" date="2017" name="Science">
        <title>Giant viruses with an expanded complement of translation system components.</title>
        <authorList>
            <person name="Schulz F."/>
            <person name="Yutin N."/>
            <person name="Ivanova N.N."/>
            <person name="Ortega D.R."/>
            <person name="Lee T.K."/>
            <person name="Vierheilig J."/>
            <person name="Daims H."/>
            <person name="Horn M."/>
            <person name="Wagner M."/>
            <person name="Jensen G.J."/>
            <person name="Kyrpides N.C."/>
            <person name="Koonin E.V."/>
            <person name="Woyke T."/>
        </authorList>
    </citation>
    <scope>NUCLEOTIDE SEQUENCE</scope>
    <source>
        <strain evidence="2">KNV1</strain>
    </source>
</reference>
<protein>
    <submittedName>
        <fullName evidence="2">Uncharacterized protein</fullName>
    </submittedName>
</protein>